<dbReference type="PROSITE" id="PS00217">
    <property type="entry name" value="SUGAR_TRANSPORT_2"/>
    <property type="match status" value="1"/>
</dbReference>
<feature type="transmembrane region" description="Helical" evidence="8">
    <location>
        <begin position="475"/>
        <end position="492"/>
    </location>
</feature>
<dbReference type="GeneID" id="34455174"/>
<dbReference type="NCBIfam" id="TIGR00879">
    <property type="entry name" value="SP"/>
    <property type="match status" value="1"/>
</dbReference>
<keyword evidence="6 8" id="KW-0472">Membrane</keyword>
<dbReference type="PANTHER" id="PTHR48022">
    <property type="entry name" value="PLASTIDIC GLUCOSE TRANSPORTER 4"/>
    <property type="match status" value="1"/>
</dbReference>
<gene>
    <name evidence="10" type="ORF">ABOM_011784</name>
</gene>
<dbReference type="AlphaFoldDB" id="A0A1F7ZKB8"/>
<keyword evidence="3 7" id="KW-0813">Transport</keyword>
<evidence type="ECO:0000259" key="9">
    <source>
        <dbReference type="PROSITE" id="PS50850"/>
    </source>
</evidence>
<dbReference type="InterPro" id="IPR003663">
    <property type="entry name" value="Sugar/inositol_transpt"/>
</dbReference>
<feature type="transmembrane region" description="Helical" evidence="8">
    <location>
        <begin position="441"/>
        <end position="463"/>
    </location>
</feature>
<evidence type="ECO:0000256" key="1">
    <source>
        <dbReference type="ARBA" id="ARBA00004141"/>
    </source>
</evidence>
<evidence type="ECO:0000256" key="3">
    <source>
        <dbReference type="ARBA" id="ARBA00022448"/>
    </source>
</evidence>
<feature type="transmembrane region" description="Helical" evidence="8">
    <location>
        <begin position="375"/>
        <end position="393"/>
    </location>
</feature>
<sequence>MAQSHTPTERGEKIDSDEVEQIEQVDQSEQHLARLANHEDHTLGKLDALRKYPRSIAWCIYGAWCLVLASFENLAGGQVIGIPQFRKDFGHPYAGDYVLESSWQSAINGAPVAAVAVGTLGAAYLADKIGRKYMLLIGLAIGYAGITLEITATSLQVFFIGKFINGFAIGTYSSVAVSYVGEIAPLALRGVMTALCAFAFTFGPLIGALIMNYTSSSDTRWAYRALFSSQYGFAGIATIIWPFMPESPWWLLSSNRETAAKKALRSLGLPADEIPKRVADIKNTLAQIQEESAGVTYLECFRLSNFRRTIISIAPMCIVGLNGVYFIGSYFTYYVQLAGFTARESFQLQIAQQVLSMAGNIMSWFVIDRVGRRDLTFWGLVVLTIVLIIVGGLGTRTEVATTKGVIALEMLYVWWYNLTIGATAYTLLAETAAARLRVKSVAIGVALQNVLFTMWAFVIPFVFNPDKANLGAKTAFIFGGISVFCILYVWVYQPETAGRTYAELDEMFMKGVPARKFKTYRTDIEIQGEAVLQGKKLET</sequence>
<reference evidence="10 11" key="1">
    <citation type="journal article" date="2016" name="Genome Biol. Evol.">
        <title>Draft genome sequence of an aflatoxigenic Aspergillus species, A. bombycis.</title>
        <authorList>
            <person name="Moore G.G."/>
            <person name="Mack B.M."/>
            <person name="Beltz S.B."/>
            <person name="Gilbert M.K."/>
        </authorList>
    </citation>
    <scope>NUCLEOTIDE SEQUENCE [LARGE SCALE GENOMIC DNA]</scope>
    <source>
        <strain evidence="11">NRRL 26010</strain>
    </source>
</reference>
<protein>
    <recommendedName>
        <fullName evidence="9">Major facilitator superfamily (MFS) profile domain-containing protein</fullName>
    </recommendedName>
</protein>
<dbReference type="InterPro" id="IPR036259">
    <property type="entry name" value="MFS_trans_sf"/>
</dbReference>
<organism evidence="10 11">
    <name type="scientific">Aspergillus bombycis</name>
    <dbReference type="NCBI Taxonomy" id="109264"/>
    <lineage>
        <taxon>Eukaryota</taxon>
        <taxon>Fungi</taxon>
        <taxon>Dikarya</taxon>
        <taxon>Ascomycota</taxon>
        <taxon>Pezizomycotina</taxon>
        <taxon>Eurotiomycetes</taxon>
        <taxon>Eurotiomycetidae</taxon>
        <taxon>Eurotiales</taxon>
        <taxon>Aspergillaceae</taxon>
        <taxon>Aspergillus</taxon>
    </lineage>
</organism>
<dbReference type="InterPro" id="IPR020846">
    <property type="entry name" value="MFS_dom"/>
</dbReference>
<feature type="transmembrane region" description="Helical" evidence="8">
    <location>
        <begin position="350"/>
        <end position="368"/>
    </location>
</feature>
<dbReference type="GO" id="GO:0005351">
    <property type="term" value="F:carbohydrate:proton symporter activity"/>
    <property type="evidence" value="ECO:0007669"/>
    <property type="project" value="TreeGrafter"/>
</dbReference>
<feature type="transmembrane region" description="Helical" evidence="8">
    <location>
        <begin position="413"/>
        <end position="429"/>
    </location>
</feature>
<keyword evidence="4 8" id="KW-0812">Transmembrane</keyword>
<dbReference type="SUPFAM" id="SSF103473">
    <property type="entry name" value="MFS general substrate transporter"/>
    <property type="match status" value="1"/>
</dbReference>
<evidence type="ECO:0000256" key="4">
    <source>
        <dbReference type="ARBA" id="ARBA00022692"/>
    </source>
</evidence>
<comment type="subcellular location">
    <subcellularLocation>
        <location evidence="1">Membrane</location>
        <topology evidence="1">Multi-pass membrane protein</topology>
    </subcellularLocation>
</comment>
<dbReference type="GO" id="GO:0016020">
    <property type="term" value="C:membrane"/>
    <property type="evidence" value="ECO:0007669"/>
    <property type="project" value="UniProtKB-SubCell"/>
</dbReference>
<evidence type="ECO:0000256" key="5">
    <source>
        <dbReference type="ARBA" id="ARBA00022989"/>
    </source>
</evidence>
<feature type="transmembrane region" description="Helical" evidence="8">
    <location>
        <begin position="231"/>
        <end position="252"/>
    </location>
</feature>
<keyword evidence="11" id="KW-1185">Reference proteome</keyword>
<feature type="transmembrane region" description="Helical" evidence="8">
    <location>
        <begin position="55"/>
        <end position="71"/>
    </location>
</feature>
<dbReference type="Proteomes" id="UP000179179">
    <property type="component" value="Unassembled WGS sequence"/>
</dbReference>
<feature type="transmembrane region" description="Helical" evidence="8">
    <location>
        <begin position="106"/>
        <end position="126"/>
    </location>
</feature>
<feature type="transmembrane region" description="Helical" evidence="8">
    <location>
        <begin position="158"/>
        <end position="180"/>
    </location>
</feature>
<dbReference type="FunFam" id="1.20.1250.20:FF:000078">
    <property type="entry name" value="MFS maltose transporter, putative"/>
    <property type="match status" value="1"/>
</dbReference>
<feature type="transmembrane region" description="Helical" evidence="8">
    <location>
        <begin position="310"/>
        <end position="330"/>
    </location>
</feature>
<feature type="domain" description="Major facilitator superfamily (MFS) profile" evidence="9">
    <location>
        <begin position="58"/>
        <end position="497"/>
    </location>
</feature>
<dbReference type="RefSeq" id="XP_022383285.1">
    <property type="nucleotide sequence ID" value="XM_022538912.1"/>
</dbReference>
<dbReference type="PROSITE" id="PS50850">
    <property type="entry name" value="MFS"/>
    <property type="match status" value="1"/>
</dbReference>
<evidence type="ECO:0000256" key="6">
    <source>
        <dbReference type="ARBA" id="ARBA00023136"/>
    </source>
</evidence>
<dbReference type="PANTHER" id="PTHR48022:SF22">
    <property type="entry name" value="MAJOR FACILITATOR SUPERFAMILY (MFS) PROFILE DOMAIN-CONTAINING PROTEIN"/>
    <property type="match status" value="1"/>
</dbReference>
<evidence type="ECO:0000256" key="2">
    <source>
        <dbReference type="ARBA" id="ARBA00010992"/>
    </source>
</evidence>
<name>A0A1F7ZKB8_9EURO</name>
<evidence type="ECO:0000313" key="10">
    <source>
        <dbReference type="EMBL" id="OGM39568.1"/>
    </source>
</evidence>
<keyword evidence="5 8" id="KW-1133">Transmembrane helix</keyword>
<comment type="caution">
    <text evidence="10">The sequence shown here is derived from an EMBL/GenBank/DDBJ whole genome shotgun (WGS) entry which is preliminary data.</text>
</comment>
<feature type="transmembrane region" description="Helical" evidence="8">
    <location>
        <begin position="133"/>
        <end position="152"/>
    </location>
</feature>
<comment type="similarity">
    <text evidence="2 7">Belongs to the major facilitator superfamily. Sugar transporter (TC 2.A.1.1) family.</text>
</comment>
<dbReference type="InterPro" id="IPR050360">
    <property type="entry name" value="MFS_Sugar_Transporters"/>
</dbReference>
<feature type="transmembrane region" description="Helical" evidence="8">
    <location>
        <begin position="192"/>
        <end position="211"/>
    </location>
</feature>
<dbReference type="OrthoDB" id="6612291at2759"/>
<proteinExistence type="inferred from homology"/>
<evidence type="ECO:0000256" key="7">
    <source>
        <dbReference type="RuleBase" id="RU003346"/>
    </source>
</evidence>
<evidence type="ECO:0000256" key="8">
    <source>
        <dbReference type="SAM" id="Phobius"/>
    </source>
</evidence>
<evidence type="ECO:0000313" key="11">
    <source>
        <dbReference type="Proteomes" id="UP000179179"/>
    </source>
</evidence>
<dbReference type="PROSITE" id="PS00216">
    <property type="entry name" value="SUGAR_TRANSPORT_1"/>
    <property type="match status" value="1"/>
</dbReference>
<dbReference type="Gene3D" id="1.20.1250.20">
    <property type="entry name" value="MFS general substrate transporter like domains"/>
    <property type="match status" value="1"/>
</dbReference>
<accession>A0A1F7ZKB8</accession>
<dbReference type="Pfam" id="PF00083">
    <property type="entry name" value="Sugar_tr"/>
    <property type="match status" value="1"/>
</dbReference>
<dbReference type="InterPro" id="IPR005829">
    <property type="entry name" value="Sugar_transporter_CS"/>
</dbReference>
<dbReference type="EMBL" id="LYCR01000193">
    <property type="protein sequence ID" value="OGM39568.1"/>
    <property type="molecule type" value="Genomic_DNA"/>
</dbReference>
<dbReference type="InterPro" id="IPR005828">
    <property type="entry name" value="MFS_sugar_transport-like"/>
</dbReference>